<evidence type="ECO:0000313" key="4">
    <source>
        <dbReference type="EMBL" id="RAI04303.1"/>
    </source>
</evidence>
<dbReference type="InterPro" id="IPR048341">
    <property type="entry name" value="DUF1285_N"/>
</dbReference>
<feature type="domain" description="DUF1285" evidence="3">
    <location>
        <begin position="141"/>
        <end position="232"/>
    </location>
</feature>
<protein>
    <submittedName>
        <fullName evidence="4">DUF1285 domain-containing protein</fullName>
    </submittedName>
</protein>
<gene>
    <name evidence="4" type="ORF">DLJ53_07625</name>
</gene>
<dbReference type="InterPro" id="IPR023361">
    <property type="entry name" value="DUF1285_beta_roll_sf"/>
</dbReference>
<dbReference type="Pfam" id="PF06938">
    <property type="entry name" value="DUF1285_N"/>
    <property type="match status" value="1"/>
</dbReference>
<dbReference type="Gene3D" id="3.10.540.10">
    <property type="entry name" value="duf1285 like domain"/>
    <property type="match status" value="1"/>
</dbReference>
<evidence type="ECO:0000256" key="1">
    <source>
        <dbReference type="SAM" id="MobiDB-lite"/>
    </source>
</evidence>
<dbReference type="EMBL" id="QHHQ01000001">
    <property type="protein sequence ID" value="RAI04303.1"/>
    <property type="molecule type" value="Genomic_DNA"/>
</dbReference>
<accession>A0A8B2NY55</accession>
<dbReference type="AlphaFoldDB" id="A0A8B2NY55"/>
<sequence>MVWQPRRRTLDRRYARPSEASLQREVRLVNSTLDQDVPAHQHSARQDSALNDRPNSPLAALIARASELGGGSAPVHKWNPTHCGTIPMRIAADGTWFYNGTPILRERLVRLFASILRREPDGEFVLVTPVEKVGIEVEDAPFQAVELVVDGEGEATTMTVRTNMGDVVTVGSEHPLSVRLDPQNEGFIPYVRVRGELDARFTRPAALELAELAAEGADGRLEVWSDGVAFPLEERSAGDRA</sequence>
<evidence type="ECO:0000259" key="3">
    <source>
        <dbReference type="Pfam" id="PF21028"/>
    </source>
</evidence>
<organism evidence="4 5">
    <name type="scientific">Acuticoccus sediminis</name>
    <dbReference type="NCBI Taxonomy" id="2184697"/>
    <lineage>
        <taxon>Bacteria</taxon>
        <taxon>Pseudomonadati</taxon>
        <taxon>Pseudomonadota</taxon>
        <taxon>Alphaproteobacteria</taxon>
        <taxon>Hyphomicrobiales</taxon>
        <taxon>Amorphaceae</taxon>
        <taxon>Acuticoccus</taxon>
    </lineage>
</organism>
<dbReference type="Pfam" id="PF21028">
    <property type="entry name" value="DUF1285_C"/>
    <property type="match status" value="1"/>
</dbReference>
<keyword evidence="5" id="KW-1185">Reference proteome</keyword>
<dbReference type="Gene3D" id="2.30.270.10">
    <property type="entry name" value="duf1285 protein"/>
    <property type="match status" value="1"/>
</dbReference>
<dbReference type="Proteomes" id="UP000249590">
    <property type="component" value="Unassembled WGS sequence"/>
</dbReference>
<evidence type="ECO:0000313" key="5">
    <source>
        <dbReference type="Proteomes" id="UP000249590"/>
    </source>
</evidence>
<feature type="region of interest" description="Disordered" evidence="1">
    <location>
        <begin position="33"/>
        <end position="53"/>
    </location>
</feature>
<reference evidence="4 5" key="1">
    <citation type="submission" date="2018-05" db="EMBL/GenBank/DDBJ databases">
        <title>Acuticoccus sediminis sp. nov., isolated from deep-sea sediment of Indian Ocean.</title>
        <authorList>
            <person name="Liu X."/>
            <person name="Lai Q."/>
            <person name="Du Y."/>
            <person name="Sun F."/>
            <person name="Zhang X."/>
            <person name="Wang S."/>
            <person name="Shao Z."/>
        </authorList>
    </citation>
    <scope>NUCLEOTIDE SEQUENCE [LARGE SCALE GENOMIC DNA]</scope>
    <source>
        <strain evidence="4 5">PTG4-2</strain>
    </source>
</reference>
<proteinExistence type="predicted"/>
<dbReference type="InterPro" id="IPR048342">
    <property type="entry name" value="DUF1285_C"/>
</dbReference>
<comment type="caution">
    <text evidence="4">The sequence shown here is derived from an EMBL/GenBank/DDBJ whole genome shotgun (WGS) entry which is preliminary data.</text>
</comment>
<dbReference type="OrthoDB" id="3078366at2"/>
<feature type="domain" description="DUF1285" evidence="2">
    <location>
        <begin position="73"/>
        <end position="140"/>
    </location>
</feature>
<evidence type="ECO:0000259" key="2">
    <source>
        <dbReference type="Pfam" id="PF06938"/>
    </source>
</evidence>
<name>A0A8B2NY55_9HYPH</name>